<keyword evidence="2" id="KW-1185">Reference proteome</keyword>
<accession>A0A9P6T5T4</accession>
<evidence type="ECO:0000313" key="1">
    <source>
        <dbReference type="EMBL" id="KAG0139704.1"/>
    </source>
</evidence>
<protein>
    <submittedName>
        <fullName evidence="1">Uncharacterized protein</fullName>
    </submittedName>
</protein>
<feature type="non-terminal residue" evidence="1">
    <location>
        <position position="65"/>
    </location>
</feature>
<organism evidence="1 2">
    <name type="scientific">Cronartium quercuum f. sp. fusiforme G11</name>
    <dbReference type="NCBI Taxonomy" id="708437"/>
    <lineage>
        <taxon>Eukaryota</taxon>
        <taxon>Fungi</taxon>
        <taxon>Dikarya</taxon>
        <taxon>Basidiomycota</taxon>
        <taxon>Pucciniomycotina</taxon>
        <taxon>Pucciniomycetes</taxon>
        <taxon>Pucciniales</taxon>
        <taxon>Coleosporiaceae</taxon>
        <taxon>Cronartium</taxon>
    </lineage>
</organism>
<proteinExistence type="predicted"/>
<comment type="caution">
    <text evidence="1">The sequence shown here is derived from an EMBL/GenBank/DDBJ whole genome shotgun (WGS) entry which is preliminary data.</text>
</comment>
<name>A0A9P6T5T4_9BASI</name>
<dbReference type="OrthoDB" id="2504314at2759"/>
<dbReference type="PANTHER" id="PTHR31912:SF34">
    <property type="entry name" value="NOTOCHORD-RELATED PROTEIN"/>
    <property type="match status" value="1"/>
</dbReference>
<gene>
    <name evidence="1" type="ORF">CROQUDRAFT_26242</name>
</gene>
<dbReference type="EMBL" id="MU167535">
    <property type="protein sequence ID" value="KAG0139704.1"/>
    <property type="molecule type" value="Genomic_DNA"/>
</dbReference>
<dbReference type="Proteomes" id="UP000886653">
    <property type="component" value="Unassembled WGS sequence"/>
</dbReference>
<reference evidence="1" key="1">
    <citation type="submission" date="2013-11" db="EMBL/GenBank/DDBJ databases">
        <title>Genome sequence of the fusiform rust pathogen reveals effectors for host alternation and coevolution with pine.</title>
        <authorList>
            <consortium name="DOE Joint Genome Institute"/>
            <person name="Smith K."/>
            <person name="Pendleton A."/>
            <person name="Kubisiak T."/>
            <person name="Anderson C."/>
            <person name="Salamov A."/>
            <person name="Aerts A."/>
            <person name="Riley R."/>
            <person name="Clum A."/>
            <person name="Lindquist E."/>
            <person name="Ence D."/>
            <person name="Campbell M."/>
            <person name="Kronenberg Z."/>
            <person name="Feau N."/>
            <person name="Dhillon B."/>
            <person name="Hamelin R."/>
            <person name="Burleigh J."/>
            <person name="Smith J."/>
            <person name="Yandell M."/>
            <person name="Nelson C."/>
            <person name="Grigoriev I."/>
            <person name="Davis J."/>
        </authorList>
    </citation>
    <scope>NUCLEOTIDE SEQUENCE</scope>
    <source>
        <strain evidence="1">G11</strain>
    </source>
</reference>
<sequence>HVPLPLYSDDTSGNVSKKFNKHMFIYCTLSSLPPKLTDQEFNVHPLACSNIASVFKLADQIIEEV</sequence>
<dbReference type="PANTHER" id="PTHR31912">
    <property type="entry name" value="IP13529P"/>
    <property type="match status" value="1"/>
</dbReference>
<dbReference type="AlphaFoldDB" id="A0A9P6T5T4"/>
<evidence type="ECO:0000313" key="2">
    <source>
        <dbReference type="Proteomes" id="UP000886653"/>
    </source>
</evidence>
<feature type="non-terminal residue" evidence="1">
    <location>
        <position position="1"/>
    </location>
</feature>